<evidence type="ECO:0000256" key="1">
    <source>
        <dbReference type="SAM" id="MobiDB-lite"/>
    </source>
</evidence>
<dbReference type="EMBL" id="JANKHO010001539">
    <property type="protein sequence ID" value="KAJ3500819.1"/>
    <property type="molecule type" value="Genomic_DNA"/>
</dbReference>
<organism evidence="2 3">
    <name type="scientific">Agrocybe chaxingu</name>
    <dbReference type="NCBI Taxonomy" id="84603"/>
    <lineage>
        <taxon>Eukaryota</taxon>
        <taxon>Fungi</taxon>
        <taxon>Dikarya</taxon>
        <taxon>Basidiomycota</taxon>
        <taxon>Agaricomycotina</taxon>
        <taxon>Agaricomycetes</taxon>
        <taxon>Agaricomycetidae</taxon>
        <taxon>Agaricales</taxon>
        <taxon>Agaricineae</taxon>
        <taxon>Strophariaceae</taxon>
        <taxon>Agrocybe</taxon>
    </lineage>
</organism>
<accession>A0A9W8MSX5</accession>
<feature type="region of interest" description="Disordered" evidence="1">
    <location>
        <begin position="41"/>
        <end position="89"/>
    </location>
</feature>
<reference evidence="2" key="1">
    <citation type="submission" date="2022-07" db="EMBL/GenBank/DDBJ databases">
        <title>Genome Sequence of Agrocybe chaxingu.</title>
        <authorList>
            <person name="Buettner E."/>
        </authorList>
    </citation>
    <scope>NUCLEOTIDE SEQUENCE</scope>
    <source>
        <strain evidence="2">MP-N11</strain>
    </source>
</reference>
<sequence>MDNDGVGGRIAPQQDFSLMPVNHPPHVNPISKCFALVSALTPPAEPPPSTLGSATRARPLIGPRMSGPRGFERRRKAPGHRPRRPPSQPEAFSFLRHVFPDALHDDDGGISGRTMSYGYTWSLSTAPLGFVVCVVLDSGGRCRTSCIVATKGCRDGEKRREVMKGGGLSSTFGGELRRDNEGRSSPSPRPSPSSPSTPFLAAVIQDHRRISCLEDFRRRSQAFWEMGGTYLS</sequence>
<dbReference type="Proteomes" id="UP001148786">
    <property type="component" value="Unassembled WGS sequence"/>
</dbReference>
<proteinExistence type="predicted"/>
<comment type="caution">
    <text evidence="2">The sequence shown here is derived from an EMBL/GenBank/DDBJ whole genome shotgun (WGS) entry which is preliminary data.</text>
</comment>
<dbReference type="OrthoDB" id="10471906at2759"/>
<feature type="compositionally biased region" description="Basic residues" evidence="1">
    <location>
        <begin position="72"/>
        <end position="84"/>
    </location>
</feature>
<name>A0A9W8MSX5_9AGAR</name>
<dbReference type="AlphaFoldDB" id="A0A9W8MSX5"/>
<protein>
    <submittedName>
        <fullName evidence="2">Uncharacterized protein</fullName>
    </submittedName>
</protein>
<evidence type="ECO:0000313" key="3">
    <source>
        <dbReference type="Proteomes" id="UP001148786"/>
    </source>
</evidence>
<keyword evidence="3" id="KW-1185">Reference proteome</keyword>
<evidence type="ECO:0000313" key="2">
    <source>
        <dbReference type="EMBL" id="KAJ3500819.1"/>
    </source>
</evidence>
<gene>
    <name evidence="2" type="ORF">NLJ89_g9622</name>
</gene>
<feature type="region of interest" description="Disordered" evidence="1">
    <location>
        <begin position="164"/>
        <end position="198"/>
    </location>
</feature>